<dbReference type="EMBL" id="JAVRBK010000006">
    <property type="protein sequence ID" value="KAK5642382.1"/>
    <property type="molecule type" value="Genomic_DNA"/>
</dbReference>
<feature type="domain" description="MPN" evidence="2">
    <location>
        <begin position="4"/>
        <end position="136"/>
    </location>
</feature>
<comment type="similarity">
    <text evidence="1">Belongs to the EMC8/EMC9 family.</text>
</comment>
<dbReference type="CDD" id="cd08060">
    <property type="entry name" value="MPN_UPF0172"/>
    <property type="match status" value="1"/>
</dbReference>
<evidence type="ECO:0000313" key="3">
    <source>
        <dbReference type="EMBL" id="KAK5642382.1"/>
    </source>
</evidence>
<dbReference type="InterPro" id="IPR005366">
    <property type="entry name" value="EMC8/9"/>
</dbReference>
<evidence type="ECO:0000259" key="2">
    <source>
        <dbReference type="PROSITE" id="PS50249"/>
    </source>
</evidence>
<dbReference type="Proteomes" id="UP001329430">
    <property type="component" value="Chromosome 6"/>
</dbReference>
<sequence length="198" mass="22241">MSEIIISCKAYCKVILHTAKYPHCSVNGVLLAKSSSKNKEIEFVDAIPLFHNALNLTPMSEIALTQIDQVASRQGLVIAGYYAAHENLQENSLEKAHHRISEKIAENFSGACLFVVDNRKLSNQLDNVALKVAQFSDGKYRPVDINRIILEPSHALNVCTSLLEQKSYKSLIDFDNHLDDISLDWINDTVNQEIEEIM</sequence>
<keyword evidence="4" id="KW-1185">Reference proteome</keyword>
<evidence type="ECO:0000256" key="1">
    <source>
        <dbReference type="ARBA" id="ARBA00007461"/>
    </source>
</evidence>
<organism evidence="3 4">
    <name type="scientific">Pyrocoelia pectoralis</name>
    <dbReference type="NCBI Taxonomy" id="417401"/>
    <lineage>
        <taxon>Eukaryota</taxon>
        <taxon>Metazoa</taxon>
        <taxon>Ecdysozoa</taxon>
        <taxon>Arthropoda</taxon>
        <taxon>Hexapoda</taxon>
        <taxon>Insecta</taxon>
        <taxon>Pterygota</taxon>
        <taxon>Neoptera</taxon>
        <taxon>Endopterygota</taxon>
        <taxon>Coleoptera</taxon>
        <taxon>Polyphaga</taxon>
        <taxon>Elateriformia</taxon>
        <taxon>Elateroidea</taxon>
        <taxon>Lampyridae</taxon>
        <taxon>Lampyrinae</taxon>
        <taxon>Pyrocoelia</taxon>
    </lineage>
</organism>
<dbReference type="InterPro" id="IPR037518">
    <property type="entry name" value="MPN"/>
</dbReference>
<dbReference type="GO" id="GO:0072546">
    <property type="term" value="C:EMC complex"/>
    <property type="evidence" value="ECO:0007669"/>
    <property type="project" value="InterPro"/>
</dbReference>
<dbReference type="PANTHER" id="PTHR12941">
    <property type="entry name" value="ER MEMBRANE PROTEIN COMPLEX"/>
    <property type="match status" value="1"/>
</dbReference>
<name>A0AAN7ZHI1_9COLE</name>
<protein>
    <recommendedName>
        <fullName evidence="2">MPN domain-containing protein</fullName>
    </recommendedName>
</protein>
<dbReference type="PROSITE" id="PS50249">
    <property type="entry name" value="MPN"/>
    <property type="match status" value="1"/>
</dbReference>
<dbReference type="PANTHER" id="PTHR12941:SF10">
    <property type="entry name" value="ER MEMBRANE PROTEIN COMPLEX SUBUNIT 8_9 HOMOLOG"/>
    <property type="match status" value="1"/>
</dbReference>
<comment type="caution">
    <text evidence="3">The sequence shown here is derived from an EMBL/GenBank/DDBJ whole genome shotgun (WGS) entry which is preliminary data.</text>
</comment>
<reference evidence="3 4" key="1">
    <citation type="journal article" date="2024" name="Insects">
        <title>An Improved Chromosome-Level Genome Assembly of the Firefly Pyrocoelia pectoralis.</title>
        <authorList>
            <person name="Fu X."/>
            <person name="Meyer-Rochow V.B."/>
            <person name="Ballantyne L."/>
            <person name="Zhu X."/>
        </authorList>
    </citation>
    <scope>NUCLEOTIDE SEQUENCE [LARGE SCALE GENOMIC DNA]</scope>
    <source>
        <strain evidence="3">XCY_ONT2</strain>
    </source>
</reference>
<dbReference type="Pfam" id="PF03665">
    <property type="entry name" value="UPF0172"/>
    <property type="match status" value="1"/>
</dbReference>
<proteinExistence type="inferred from homology"/>
<gene>
    <name evidence="3" type="ORF">RI129_008549</name>
</gene>
<evidence type="ECO:0000313" key="4">
    <source>
        <dbReference type="Proteomes" id="UP001329430"/>
    </source>
</evidence>
<dbReference type="AlphaFoldDB" id="A0AAN7ZHI1"/>
<accession>A0AAN7ZHI1</accession>